<accession>A0ABN9M6Z2</accession>
<sequence>MAPLIKVMHMHVSPLPWVWSAYSLQTGLLVPERTRCSATAGTQAEAPAYLIDLMHDKNAEIRKVCDNTLDIIAEYDEEWAKKIQSEKFRWHNSQWLEMVESRQMDENEQYLYGDEPIEPFLHEGDILERPDLYYSAALTYIPQRFTVFAHIIITVPDGAHNLNFLSIGRMTQASVSVDEAAPNNANVNVA</sequence>
<gene>
    <name evidence="1" type="ORF">RIMI_LOCUS17054930</name>
</gene>
<evidence type="ECO:0000313" key="1">
    <source>
        <dbReference type="EMBL" id="CAJ0959956.1"/>
    </source>
</evidence>
<dbReference type="InterPro" id="IPR008658">
    <property type="entry name" value="KAP3"/>
</dbReference>
<protein>
    <submittedName>
        <fullName evidence="1">Uncharacterized protein</fullName>
    </submittedName>
</protein>
<organism evidence="1 2">
    <name type="scientific">Ranitomeya imitator</name>
    <name type="common">mimic poison frog</name>
    <dbReference type="NCBI Taxonomy" id="111125"/>
    <lineage>
        <taxon>Eukaryota</taxon>
        <taxon>Metazoa</taxon>
        <taxon>Chordata</taxon>
        <taxon>Craniata</taxon>
        <taxon>Vertebrata</taxon>
        <taxon>Euteleostomi</taxon>
        <taxon>Amphibia</taxon>
        <taxon>Batrachia</taxon>
        <taxon>Anura</taxon>
        <taxon>Neobatrachia</taxon>
        <taxon>Hyloidea</taxon>
        <taxon>Dendrobatidae</taxon>
        <taxon>Dendrobatinae</taxon>
        <taxon>Ranitomeya</taxon>
    </lineage>
</organism>
<dbReference type="EMBL" id="CAUEEQ010048902">
    <property type="protein sequence ID" value="CAJ0959956.1"/>
    <property type="molecule type" value="Genomic_DNA"/>
</dbReference>
<dbReference type="Pfam" id="PF05804">
    <property type="entry name" value="KAP"/>
    <property type="match status" value="1"/>
</dbReference>
<comment type="caution">
    <text evidence="1">The sequence shown here is derived from an EMBL/GenBank/DDBJ whole genome shotgun (WGS) entry which is preliminary data.</text>
</comment>
<dbReference type="PANTHER" id="PTHR15605">
    <property type="entry name" value="KINESIN-ASSOCIATED PROTEINS"/>
    <property type="match status" value="1"/>
</dbReference>
<reference evidence="1" key="1">
    <citation type="submission" date="2023-07" db="EMBL/GenBank/DDBJ databases">
        <authorList>
            <person name="Stuckert A."/>
        </authorList>
    </citation>
    <scope>NUCLEOTIDE SEQUENCE</scope>
</reference>
<evidence type="ECO:0000313" key="2">
    <source>
        <dbReference type="Proteomes" id="UP001176940"/>
    </source>
</evidence>
<dbReference type="PANTHER" id="PTHR15605:SF2">
    <property type="entry name" value="KINESIN-ASSOCIATED PROTEIN 3"/>
    <property type="match status" value="1"/>
</dbReference>
<name>A0ABN9M6Z2_9NEOB</name>
<proteinExistence type="predicted"/>
<keyword evidence="2" id="KW-1185">Reference proteome</keyword>
<dbReference type="Proteomes" id="UP001176940">
    <property type="component" value="Unassembled WGS sequence"/>
</dbReference>